<gene>
    <name evidence="1" type="ORF">AG1IA_05004</name>
</gene>
<accession>L8WVX3</accession>
<proteinExistence type="predicted"/>
<comment type="caution">
    <text evidence="1">The sequence shown here is derived from an EMBL/GenBank/DDBJ whole genome shotgun (WGS) entry which is preliminary data.</text>
</comment>
<dbReference type="Proteomes" id="UP000011668">
    <property type="component" value="Unassembled WGS sequence"/>
</dbReference>
<dbReference type="EMBL" id="AFRT01001235">
    <property type="protein sequence ID" value="ELU40967.1"/>
    <property type="molecule type" value="Genomic_DNA"/>
</dbReference>
<reference evidence="1 2" key="1">
    <citation type="journal article" date="2013" name="Nat. Commun.">
        <title>The evolution and pathogenic mechanisms of the rice sheath blight pathogen.</title>
        <authorList>
            <person name="Zheng A."/>
            <person name="Lin R."/>
            <person name="Xu L."/>
            <person name="Qin P."/>
            <person name="Tang C."/>
            <person name="Ai P."/>
            <person name="Zhang D."/>
            <person name="Liu Y."/>
            <person name="Sun Z."/>
            <person name="Feng H."/>
            <person name="Wang Y."/>
            <person name="Chen Y."/>
            <person name="Liang X."/>
            <person name="Fu R."/>
            <person name="Li Q."/>
            <person name="Zhang J."/>
            <person name="Yu X."/>
            <person name="Xie Z."/>
            <person name="Ding L."/>
            <person name="Guan P."/>
            <person name="Tang J."/>
            <person name="Liang Y."/>
            <person name="Wang S."/>
            <person name="Deng Q."/>
            <person name="Li S."/>
            <person name="Zhu J."/>
            <person name="Wang L."/>
            <person name="Liu H."/>
            <person name="Li P."/>
        </authorList>
    </citation>
    <scope>NUCLEOTIDE SEQUENCE [LARGE SCALE GENOMIC DNA]</scope>
    <source>
        <strain evidence="2">AG-1 IA</strain>
    </source>
</reference>
<evidence type="ECO:0000313" key="2">
    <source>
        <dbReference type="Proteomes" id="UP000011668"/>
    </source>
</evidence>
<dbReference type="HOGENOM" id="CLU_1866472_0_0_1"/>
<organism evidence="1 2">
    <name type="scientific">Thanatephorus cucumeris (strain AG1-IA)</name>
    <name type="common">Rice sheath blight fungus</name>
    <name type="synonym">Rhizoctonia solani</name>
    <dbReference type="NCBI Taxonomy" id="983506"/>
    <lineage>
        <taxon>Eukaryota</taxon>
        <taxon>Fungi</taxon>
        <taxon>Dikarya</taxon>
        <taxon>Basidiomycota</taxon>
        <taxon>Agaricomycotina</taxon>
        <taxon>Agaricomycetes</taxon>
        <taxon>Cantharellales</taxon>
        <taxon>Ceratobasidiaceae</taxon>
        <taxon>Rhizoctonia</taxon>
        <taxon>Rhizoctonia solani AG-1</taxon>
    </lineage>
</organism>
<keyword evidence="2" id="KW-1185">Reference proteome</keyword>
<sequence length="137" mass="15282">MREHVTAISQVRFEGSAPNFKIEHVECCDISRTLAVTVDLSVKCACESADSESGSTSTSARLARTKEYNNFRIASRGHFVSVRDGNDRQITVFLVTHASCTRNPGTYESPPIHQFYTGSCLMSQLLPLLRLLEPRIF</sequence>
<dbReference type="AlphaFoldDB" id="L8WVX3"/>
<evidence type="ECO:0000313" key="1">
    <source>
        <dbReference type="EMBL" id="ELU40967.1"/>
    </source>
</evidence>
<name>L8WVX3_THACA</name>
<protein>
    <submittedName>
        <fullName evidence="1">Uncharacterized protein</fullName>
    </submittedName>
</protein>